<reference evidence="8 9" key="1">
    <citation type="submission" date="2018-12" db="EMBL/GenBank/DDBJ databases">
        <authorList>
            <person name="Toschakov S.V."/>
        </authorList>
    </citation>
    <scope>NUCLEOTIDE SEQUENCE [LARGE SCALE GENOMIC DNA]</scope>
    <source>
        <strain evidence="8 9">GM2012</strain>
    </source>
</reference>
<feature type="domain" description="HAMP" evidence="7">
    <location>
        <begin position="364"/>
        <end position="416"/>
    </location>
</feature>
<dbReference type="SUPFAM" id="SSF58104">
    <property type="entry name" value="Methyl-accepting chemotaxis protein (MCP) signaling domain"/>
    <property type="match status" value="1"/>
</dbReference>
<sequence length="733" mass="78401">MASRGFSLLPRTIAWRLTAWFLLIALVPCGALTAVLSGISSRSLESTARQNLRVIQASRSAELEDFARDRLRLTTALAHAPVFVQAAQALGQAAARAGADSEEFRAEAAAASEAMEFRTETLGFPGLLLFAPTGETLLRLGGAVDPGASIVSGPLADSPLAALFENCRTLLMSDLSRFGRYEGSPQLLAFVGTPILDRDNALVGVLALQLDNREVFRTLSNSTGLGQTGEVIVGGLDEGEGGSGAITIVSPLRHARRQDADSATVILPSGQEATVSKRVELGSDVARPLQEAVMARRGYGETIDYRGEPVLASWGYLPSYQWGLVVKQDVDEAFALIGQQRTAMALMLSLTVVGVVLAALLVARSIARPIRVAAEVAQRIADGDLTGRVELEADGETGQLLGSFRTMTEYLRRLIGQIKSSSVQLTGTATAITAASRQQERTVQDYGASTNEAAAAVKQISATSQELLGTMNNVNQVASETARMAGEGREALIDMERSMRTLAESTGSISSRLSVISERANAINLVVTTITKVADQTNLLSINAAIEAEKAGEYGRGFLVVAREIRRLADQTAVATLDIDRMVKEMHQSVSSGVMEMDKFHEQVRQGVEEVNHLAERLGQIIDAVGDLTPRFEQVTEGMRAQALGADQIREAMVHLSEGASRSAASIREFNDATERLREAVSSLRQDISFFRIEEDGEPAADRRQDNGIGGPPLVISGESVVPPDRGRMPCSS</sequence>
<comment type="similarity">
    <text evidence="3">Belongs to the methyl-accepting chemotaxis (MCP) protein family.</text>
</comment>
<proteinExistence type="inferred from homology"/>
<evidence type="ECO:0000256" key="3">
    <source>
        <dbReference type="ARBA" id="ARBA00029447"/>
    </source>
</evidence>
<dbReference type="Gene3D" id="6.10.340.10">
    <property type="match status" value="1"/>
</dbReference>
<dbReference type="PANTHER" id="PTHR32089:SF120">
    <property type="entry name" value="METHYL-ACCEPTING CHEMOTAXIS PROTEIN TLPQ"/>
    <property type="match status" value="1"/>
</dbReference>
<evidence type="ECO:0000259" key="6">
    <source>
        <dbReference type="PROSITE" id="PS50111"/>
    </source>
</evidence>
<dbReference type="GO" id="GO:0007165">
    <property type="term" value="P:signal transduction"/>
    <property type="evidence" value="ECO:0007669"/>
    <property type="project" value="UniProtKB-KW"/>
</dbReference>
<name>A0A432MJS1_9BACT</name>
<evidence type="ECO:0000313" key="9">
    <source>
        <dbReference type="Proteomes" id="UP000280296"/>
    </source>
</evidence>
<accession>A0A432MJS1</accession>
<dbReference type="CDD" id="cd06225">
    <property type="entry name" value="HAMP"/>
    <property type="match status" value="1"/>
</dbReference>
<dbReference type="PROSITE" id="PS50111">
    <property type="entry name" value="CHEMOTAXIS_TRANSDUC_2"/>
    <property type="match status" value="1"/>
</dbReference>
<dbReference type="Pfam" id="PF00672">
    <property type="entry name" value="HAMP"/>
    <property type="match status" value="1"/>
</dbReference>
<reference evidence="8 9" key="2">
    <citation type="submission" date="2019-01" db="EMBL/GenBank/DDBJ databases">
        <title>Tautonia sociabilis, a novel thermotolerant planctomycete of Isosphaeraceae family, isolated from a 4000 m deep subterranean habitat.</title>
        <authorList>
            <person name="Kovaleva O.L."/>
            <person name="Elcheninov A.G."/>
            <person name="Van Heerden E."/>
            <person name="Toshchakov S.V."/>
            <person name="Novikov A."/>
            <person name="Bonch-Osmolovskaya E.A."/>
            <person name="Kublanov I.V."/>
        </authorList>
    </citation>
    <scope>NUCLEOTIDE SEQUENCE [LARGE SCALE GENOMIC DNA]</scope>
    <source>
        <strain evidence="8 9">GM2012</strain>
    </source>
</reference>
<evidence type="ECO:0000256" key="1">
    <source>
        <dbReference type="ARBA" id="ARBA00004370"/>
    </source>
</evidence>
<dbReference type="EMBL" id="RYZH01000020">
    <property type="protein sequence ID" value="RUL87500.1"/>
    <property type="molecule type" value="Genomic_DNA"/>
</dbReference>
<feature type="region of interest" description="Disordered" evidence="5">
    <location>
        <begin position="695"/>
        <end position="733"/>
    </location>
</feature>
<keyword evidence="9" id="KW-1185">Reference proteome</keyword>
<evidence type="ECO:0000313" key="8">
    <source>
        <dbReference type="EMBL" id="RUL87500.1"/>
    </source>
</evidence>
<dbReference type="SMART" id="SM00283">
    <property type="entry name" value="MA"/>
    <property type="match status" value="1"/>
</dbReference>
<gene>
    <name evidence="8" type="ORF">TsocGM_11710</name>
</gene>
<evidence type="ECO:0000256" key="2">
    <source>
        <dbReference type="ARBA" id="ARBA00023224"/>
    </source>
</evidence>
<feature type="domain" description="Methyl-accepting transducer" evidence="6">
    <location>
        <begin position="421"/>
        <end position="657"/>
    </location>
</feature>
<organism evidence="8 9">
    <name type="scientific">Tautonia sociabilis</name>
    <dbReference type="NCBI Taxonomy" id="2080755"/>
    <lineage>
        <taxon>Bacteria</taxon>
        <taxon>Pseudomonadati</taxon>
        <taxon>Planctomycetota</taxon>
        <taxon>Planctomycetia</taxon>
        <taxon>Isosphaerales</taxon>
        <taxon>Isosphaeraceae</taxon>
        <taxon>Tautonia</taxon>
    </lineage>
</organism>
<dbReference type="InterPro" id="IPR004089">
    <property type="entry name" value="MCPsignal_dom"/>
</dbReference>
<dbReference type="GO" id="GO:0016020">
    <property type="term" value="C:membrane"/>
    <property type="evidence" value="ECO:0007669"/>
    <property type="project" value="UniProtKB-SubCell"/>
</dbReference>
<dbReference type="InterPro" id="IPR003660">
    <property type="entry name" value="HAMP_dom"/>
</dbReference>
<protein>
    <submittedName>
        <fullName evidence="8">Methyl-accepting chemotaxis protein</fullName>
    </submittedName>
</protein>
<evidence type="ECO:0000256" key="4">
    <source>
        <dbReference type="PROSITE-ProRule" id="PRU00284"/>
    </source>
</evidence>
<dbReference type="RefSeq" id="WP_126725558.1">
    <property type="nucleotide sequence ID" value="NZ_RYZH01000020.1"/>
</dbReference>
<dbReference type="SMART" id="SM00304">
    <property type="entry name" value="HAMP"/>
    <property type="match status" value="1"/>
</dbReference>
<dbReference type="PANTHER" id="PTHR32089">
    <property type="entry name" value="METHYL-ACCEPTING CHEMOTAXIS PROTEIN MCPB"/>
    <property type="match status" value="1"/>
</dbReference>
<dbReference type="OrthoDB" id="9772755at2"/>
<dbReference type="AlphaFoldDB" id="A0A432MJS1"/>
<dbReference type="Pfam" id="PF00015">
    <property type="entry name" value="MCPsignal"/>
    <property type="match status" value="1"/>
</dbReference>
<keyword evidence="2 4" id="KW-0807">Transducer</keyword>
<comment type="caution">
    <text evidence="8">The sequence shown here is derived from an EMBL/GenBank/DDBJ whole genome shotgun (WGS) entry which is preliminary data.</text>
</comment>
<evidence type="ECO:0000256" key="5">
    <source>
        <dbReference type="SAM" id="MobiDB-lite"/>
    </source>
</evidence>
<comment type="subcellular location">
    <subcellularLocation>
        <location evidence="1">Membrane</location>
    </subcellularLocation>
</comment>
<dbReference type="Proteomes" id="UP000280296">
    <property type="component" value="Unassembled WGS sequence"/>
</dbReference>
<evidence type="ECO:0000259" key="7">
    <source>
        <dbReference type="PROSITE" id="PS50885"/>
    </source>
</evidence>
<dbReference type="PROSITE" id="PS50885">
    <property type="entry name" value="HAMP"/>
    <property type="match status" value="1"/>
</dbReference>
<dbReference type="FunFam" id="1.10.287.950:FF:000001">
    <property type="entry name" value="Methyl-accepting chemotaxis sensory transducer"/>
    <property type="match status" value="1"/>
</dbReference>
<dbReference type="GO" id="GO:0006935">
    <property type="term" value="P:chemotaxis"/>
    <property type="evidence" value="ECO:0007669"/>
    <property type="project" value="UniProtKB-ARBA"/>
</dbReference>
<dbReference type="SUPFAM" id="SSF55781">
    <property type="entry name" value="GAF domain-like"/>
    <property type="match status" value="1"/>
</dbReference>
<dbReference type="Gene3D" id="1.10.287.950">
    <property type="entry name" value="Methyl-accepting chemotaxis protein"/>
    <property type="match status" value="1"/>
</dbReference>